<protein>
    <submittedName>
        <fullName evidence="1">Uncharacterized protein</fullName>
    </submittedName>
</protein>
<dbReference type="KEGG" id="psti:SOO65_16370"/>
<evidence type="ECO:0000313" key="2">
    <source>
        <dbReference type="Proteomes" id="UP001324634"/>
    </source>
</evidence>
<gene>
    <name evidence="1" type="ORF">SOO65_16370</name>
</gene>
<dbReference type="EMBL" id="CP139487">
    <property type="protein sequence ID" value="WPU64270.1"/>
    <property type="molecule type" value="Genomic_DNA"/>
</dbReference>
<proteinExistence type="predicted"/>
<accession>A0AAX4HLY2</accession>
<reference evidence="1 2" key="1">
    <citation type="submission" date="2023-11" db="EMBL/GenBank/DDBJ databases">
        <title>Peredibacter starrii A3.12.</title>
        <authorList>
            <person name="Mitchell R.J."/>
        </authorList>
    </citation>
    <scope>NUCLEOTIDE SEQUENCE [LARGE SCALE GENOMIC DNA]</scope>
    <source>
        <strain evidence="1 2">A3.12</strain>
    </source>
</reference>
<dbReference type="Proteomes" id="UP001324634">
    <property type="component" value="Chromosome"/>
</dbReference>
<dbReference type="AlphaFoldDB" id="A0AAX4HLY2"/>
<keyword evidence="2" id="KW-1185">Reference proteome</keyword>
<sequence length="84" mass="9539">MTSVPPQPENSFRIALELEYPESRMDNVLLNALREQNENEKLKNISRGALKDLFNSKRIMIKGQRAKSNSSLAKGITYVDILGF</sequence>
<dbReference type="RefSeq" id="WP_321392753.1">
    <property type="nucleotide sequence ID" value="NZ_CP139487.1"/>
</dbReference>
<name>A0AAX4HLY2_9BACT</name>
<organism evidence="1 2">
    <name type="scientific">Peredibacter starrii</name>
    <dbReference type="NCBI Taxonomy" id="28202"/>
    <lineage>
        <taxon>Bacteria</taxon>
        <taxon>Pseudomonadati</taxon>
        <taxon>Bdellovibrionota</taxon>
        <taxon>Bacteriovoracia</taxon>
        <taxon>Bacteriovoracales</taxon>
        <taxon>Bacteriovoracaceae</taxon>
        <taxon>Peredibacter</taxon>
    </lineage>
</organism>
<evidence type="ECO:0000313" key="1">
    <source>
        <dbReference type="EMBL" id="WPU64270.1"/>
    </source>
</evidence>